<evidence type="ECO:0000256" key="5">
    <source>
        <dbReference type="RuleBase" id="RU003557"/>
    </source>
</evidence>
<comment type="caution">
    <text evidence="8">The sequence shown here is derived from an EMBL/GenBank/DDBJ whole genome shotgun (WGS) entry which is preliminary data.</text>
</comment>
<proteinExistence type="inferred from homology"/>
<dbReference type="PROSITE" id="PS00098">
    <property type="entry name" value="THIOLASE_1"/>
    <property type="match status" value="1"/>
</dbReference>
<feature type="active site" description="Proton acceptor" evidence="4">
    <location>
        <position position="360"/>
    </location>
</feature>
<evidence type="ECO:0000256" key="1">
    <source>
        <dbReference type="ARBA" id="ARBA00010982"/>
    </source>
</evidence>
<dbReference type="Gene3D" id="3.40.47.10">
    <property type="match status" value="2"/>
</dbReference>
<keyword evidence="2 5" id="KW-0808">Transferase</keyword>
<dbReference type="InterPro" id="IPR020616">
    <property type="entry name" value="Thiolase_N"/>
</dbReference>
<evidence type="ECO:0000256" key="2">
    <source>
        <dbReference type="ARBA" id="ARBA00022679"/>
    </source>
</evidence>
<dbReference type="PROSITE" id="PS00737">
    <property type="entry name" value="THIOLASE_2"/>
    <property type="match status" value="1"/>
</dbReference>
<feature type="active site" description="Proton acceptor" evidence="4">
    <location>
        <position position="390"/>
    </location>
</feature>
<feature type="domain" description="Thiolase C-terminal" evidence="7">
    <location>
        <begin position="282"/>
        <end position="403"/>
    </location>
</feature>
<evidence type="ECO:0000256" key="4">
    <source>
        <dbReference type="PIRSR" id="PIRSR000429-1"/>
    </source>
</evidence>
<dbReference type="PANTHER" id="PTHR18919">
    <property type="entry name" value="ACETYL-COA C-ACYLTRANSFERASE"/>
    <property type="match status" value="1"/>
</dbReference>
<comment type="similarity">
    <text evidence="1 5">Belongs to the thiolase-like superfamily. Thiolase family.</text>
</comment>
<feature type="domain" description="Thiolase N-terminal" evidence="6">
    <location>
        <begin position="9"/>
        <end position="273"/>
    </location>
</feature>
<dbReference type="EMBL" id="JACHEK010000005">
    <property type="protein sequence ID" value="MBB6144597.1"/>
    <property type="molecule type" value="Genomic_DNA"/>
</dbReference>
<sequence>MNQQLLEDIVIVSAVRTPVGKFQGAFSDLKATQLGAIAVREAVKRAHLAPSEANQLVDECIMGNVLPAGLGQNPARQAALNGGLPVEVSALTINKVCGSGLKAVALAAQSIQTGNAEIVVAGGMESMTNAPYLLPQGRSGFRMGNAVAVDSMVHDGLWDIYNDYHMGITGENVAEKYGITREEQDEYALNSHRKAAAAWKEGRFASQVVSVEIAAKKKGQPPTLVERDESIREDASIEALRALKPAFKKDGTVTAGNAPGVNDAAAALVVMSAKKAAELQLEPMVHIRAQATSGVDPKWVMLAPVTGVQKLLARAGWTADSVDLFELNEAFAVQALGVTRELGLPLAKVNVNGGAIAIGHPIGASGARVLVTLIHEMIRRDVHRGVAALCLGGGNSVALAIER</sequence>
<dbReference type="PANTHER" id="PTHR18919:SF107">
    <property type="entry name" value="ACETYL-COA ACETYLTRANSFERASE, CYTOSOLIC"/>
    <property type="match status" value="1"/>
</dbReference>
<dbReference type="NCBIfam" id="TIGR01930">
    <property type="entry name" value="AcCoA-C-Actrans"/>
    <property type="match status" value="1"/>
</dbReference>
<dbReference type="AlphaFoldDB" id="A0A841JVV9"/>
<dbReference type="Proteomes" id="UP000538666">
    <property type="component" value="Unassembled WGS sequence"/>
</dbReference>
<dbReference type="Pfam" id="PF00108">
    <property type="entry name" value="Thiolase_N"/>
    <property type="match status" value="1"/>
</dbReference>
<dbReference type="SUPFAM" id="SSF53901">
    <property type="entry name" value="Thiolase-like"/>
    <property type="match status" value="2"/>
</dbReference>
<evidence type="ECO:0000256" key="3">
    <source>
        <dbReference type="ARBA" id="ARBA00023315"/>
    </source>
</evidence>
<dbReference type="InterPro" id="IPR002155">
    <property type="entry name" value="Thiolase"/>
</dbReference>
<protein>
    <submittedName>
        <fullName evidence="8">Acetyl-CoA C-acetyltransferase</fullName>
        <ecNumber evidence="8">2.3.1.9</ecNumber>
    </submittedName>
</protein>
<dbReference type="FunFam" id="3.40.47.10:FF:000010">
    <property type="entry name" value="Acetyl-CoA acetyltransferase (Thiolase)"/>
    <property type="match status" value="1"/>
</dbReference>
<dbReference type="InterPro" id="IPR020617">
    <property type="entry name" value="Thiolase_C"/>
</dbReference>
<dbReference type="InterPro" id="IPR020615">
    <property type="entry name" value="Thiolase_acyl_enz_int_AS"/>
</dbReference>
<dbReference type="PIRSF" id="PIRSF000429">
    <property type="entry name" value="Ac-CoA_Ac_transf"/>
    <property type="match status" value="1"/>
</dbReference>
<dbReference type="Pfam" id="PF02803">
    <property type="entry name" value="Thiolase_C"/>
    <property type="match status" value="1"/>
</dbReference>
<evidence type="ECO:0000313" key="9">
    <source>
        <dbReference type="Proteomes" id="UP000538666"/>
    </source>
</evidence>
<dbReference type="InterPro" id="IPR020613">
    <property type="entry name" value="Thiolase_CS"/>
</dbReference>
<dbReference type="GO" id="GO:0003985">
    <property type="term" value="F:acetyl-CoA C-acetyltransferase activity"/>
    <property type="evidence" value="ECO:0007669"/>
    <property type="project" value="UniProtKB-EC"/>
</dbReference>
<dbReference type="InterPro" id="IPR016039">
    <property type="entry name" value="Thiolase-like"/>
</dbReference>
<keyword evidence="3 5" id="KW-0012">Acyltransferase</keyword>
<accession>A0A841JVV9</accession>
<dbReference type="RefSeq" id="WP_269430969.1">
    <property type="nucleotide sequence ID" value="NZ_JACHEK010000005.1"/>
</dbReference>
<dbReference type="CDD" id="cd00751">
    <property type="entry name" value="thiolase"/>
    <property type="match status" value="1"/>
</dbReference>
<gene>
    <name evidence="8" type="ORF">HNQ77_002553</name>
</gene>
<reference evidence="8 9" key="1">
    <citation type="submission" date="2020-08" db="EMBL/GenBank/DDBJ databases">
        <title>Genomic Encyclopedia of Type Strains, Phase IV (KMG-IV): sequencing the most valuable type-strain genomes for metagenomic binning, comparative biology and taxonomic classification.</title>
        <authorList>
            <person name="Goeker M."/>
        </authorList>
    </citation>
    <scope>NUCLEOTIDE SEQUENCE [LARGE SCALE GENOMIC DNA]</scope>
    <source>
        <strain evidence="8 9">DSM 103733</strain>
    </source>
</reference>
<feature type="active site" description="Acyl-thioester intermediate" evidence="4">
    <location>
        <position position="97"/>
    </location>
</feature>
<organism evidence="8 9">
    <name type="scientific">Silvibacterium bohemicum</name>
    <dbReference type="NCBI Taxonomy" id="1577686"/>
    <lineage>
        <taxon>Bacteria</taxon>
        <taxon>Pseudomonadati</taxon>
        <taxon>Acidobacteriota</taxon>
        <taxon>Terriglobia</taxon>
        <taxon>Terriglobales</taxon>
        <taxon>Acidobacteriaceae</taxon>
        <taxon>Silvibacterium</taxon>
    </lineage>
</organism>
<evidence type="ECO:0000259" key="7">
    <source>
        <dbReference type="Pfam" id="PF02803"/>
    </source>
</evidence>
<dbReference type="EC" id="2.3.1.9" evidence="8"/>
<evidence type="ECO:0000259" key="6">
    <source>
        <dbReference type="Pfam" id="PF00108"/>
    </source>
</evidence>
<name>A0A841JVV9_9BACT</name>
<evidence type="ECO:0000313" key="8">
    <source>
        <dbReference type="EMBL" id="MBB6144597.1"/>
    </source>
</evidence>
<keyword evidence="9" id="KW-1185">Reference proteome</keyword>